<dbReference type="EMBL" id="DQZW01000332">
    <property type="protein sequence ID" value="HDL90632.1"/>
    <property type="molecule type" value="Genomic_DNA"/>
</dbReference>
<evidence type="ECO:0000313" key="2">
    <source>
        <dbReference type="EMBL" id="HDL90632.1"/>
    </source>
</evidence>
<sequence length="133" mass="15627">MFENVSSQALIAMLAALYALVEVIKVLVKKLKKEDECKTEFLTLQDKEWVKARIELALKEPRDLPAEQARQIKFLHDVHDHTDDDGCFNWYVPRSWGSKLDDILKALQIMGQLDKEMISELERMQRQLERLEK</sequence>
<comment type="caution">
    <text evidence="2">The sequence shown here is derived from an EMBL/GenBank/DDBJ whole genome shotgun (WGS) entry which is preliminary data.</text>
</comment>
<gene>
    <name evidence="2" type="ORF">ENG14_06990</name>
</gene>
<keyword evidence="1" id="KW-1133">Transmembrane helix</keyword>
<organism evidence="2">
    <name type="scientific">Thermodesulforhabdus norvegica</name>
    <dbReference type="NCBI Taxonomy" id="39841"/>
    <lineage>
        <taxon>Bacteria</taxon>
        <taxon>Pseudomonadati</taxon>
        <taxon>Thermodesulfobacteriota</taxon>
        <taxon>Syntrophobacteria</taxon>
        <taxon>Syntrophobacterales</taxon>
        <taxon>Thermodesulforhabdaceae</taxon>
        <taxon>Thermodesulforhabdus</taxon>
    </lineage>
</organism>
<keyword evidence="1" id="KW-0812">Transmembrane</keyword>
<protein>
    <submittedName>
        <fullName evidence="2">Uncharacterized protein</fullName>
    </submittedName>
</protein>
<accession>A0A7C0WVE2</accession>
<keyword evidence="1" id="KW-0472">Membrane</keyword>
<dbReference type="AlphaFoldDB" id="A0A7C0WVE2"/>
<proteinExistence type="predicted"/>
<dbReference type="Proteomes" id="UP000886355">
    <property type="component" value="Unassembled WGS sequence"/>
</dbReference>
<reference evidence="2" key="1">
    <citation type="journal article" date="2020" name="mSystems">
        <title>Genome- and Community-Level Interaction Insights into Carbon Utilization and Element Cycling Functions of Hydrothermarchaeota in Hydrothermal Sediment.</title>
        <authorList>
            <person name="Zhou Z."/>
            <person name="Liu Y."/>
            <person name="Xu W."/>
            <person name="Pan J."/>
            <person name="Luo Z.H."/>
            <person name="Li M."/>
        </authorList>
    </citation>
    <scope>NUCLEOTIDE SEQUENCE [LARGE SCALE GENOMIC DNA]</scope>
    <source>
        <strain evidence="2">HyVt-19</strain>
    </source>
</reference>
<feature type="transmembrane region" description="Helical" evidence="1">
    <location>
        <begin position="6"/>
        <end position="28"/>
    </location>
</feature>
<evidence type="ECO:0000256" key="1">
    <source>
        <dbReference type="SAM" id="Phobius"/>
    </source>
</evidence>
<name>A0A7C0WVE2_9BACT</name>